<dbReference type="AlphaFoldDB" id="A0A2U9TKY9"/>
<proteinExistence type="predicted"/>
<dbReference type="Proteomes" id="UP000249447">
    <property type="component" value="Chromosome"/>
</dbReference>
<dbReference type="KEGG" id="lmb:C9I47_2910"/>
<protein>
    <submittedName>
        <fullName evidence="1">Uncharacterized protein</fullName>
    </submittedName>
</protein>
<name>A0A2U9TKY9_9GAMM</name>
<evidence type="ECO:0000313" key="1">
    <source>
        <dbReference type="EMBL" id="AWV08580.1"/>
    </source>
</evidence>
<gene>
    <name evidence="1" type="ORF">C9I47_2910</name>
    <name evidence="2" type="ORF">FKV24_013765</name>
</gene>
<dbReference type="OrthoDB" id="9182490at2"/>
<dbReference type="EMBL" id="VICD02000237">
    <property type="protein sequence ID" value="KAB8174277.1"/>
    <property type="molecule type" value="Genomic_DNA"/>
</dbReference>
<dbReference type="Proteomes" id="UP000320431">
    <property type="component" value="Unassembled WGS sequence"/>
</dbReference>
<accession>A0A2U9TKY9</accession>
<evidence type="ECO:0000313" key="3">
    <source>
        <dbReference type="Proteomes" id="UP000249447"/>
    </source>
</evidence>
<reference evidence="2 4" key="2">
    <citation type="submission" date="2019-10" db="EMBL/GenBank/DDBJ databases">
        <title>Lysobacter alkalisoli sp. nov., isolated from saline-alkaline soil.</title>
        <authorList>
            <person name="Sun J.-Q."/>
        </authorList>
    </citation>
    <scope>NUCLEOTIDE SEQUENCE [LARGE SCALE GENOMIC DNA]</scope>
    <source>
        <strain evidence="2 4">KCTC 42381</strain>
    </source>
</reference>
<evidence type="ECO:0000313" key="4">
    <source>
        <dbReference type="Proteomes" id="UP000320431"/>
    </source>
</evidence>
<reference evidence="1 3" key="1">
    <citation type="submission" date="2018-05" db="EMBL/GenBank/DDBJ databases">
        <title>The complete genome of Lysobacter maris HZ9B, a marine bacterium antagonistic against terrestrial plant pathogens.</title>
        <authorList>
            <person name="Zhang X.-Q."/>
        </authorList>
    </citation>
    <scope>NUCLEOTIDE SEQUENCE [LARGE SCALE GENOMIC DNA]</scope>
    <source>
        <strain evidence="1 3">HZ9B</strain>
    </source>
</reference>
<organism evidence="1 3">
    <name type="scientific">Marilutibacter maris</name>
    <dbReference type="NCBI Taxonomy" id="1605891"/>
    <lineage>
        <taxon>Bacteria</taxon>
        <taxon>Pseudomonadati</taxon>
        <taxon>Pseudomonadota</taxon>
        <taxon>Gammaproteobacteria</taxon>
        <taxon>Lysobacterales</taxon>
        <taxon>Lysobacteraceae</taxon>
        <taxon>Marilutibacter</taxon>
    </lineage>
</organism>
<evidence type="ECO:0000313" key="2">
    <source>
        <dbReference type="EMBL" id="KAB8174277.1"/>
    </source>
</evidence>
<sequence length="75" mass="8435">MALYMTQTMSEGLHPTIQYYRKQSQPHVSHTESGKFTTDAVKTYAETYDVPVDDVEKGKYMSSQGKPKSSTAVEI</sequence>
<dbReference type="EMBL" id="CP029843">
    <property type="protein sequence ID" value="AWV08580.1"/>
    <property type="molecule type" value="Genomic_DNA"/>
</dbReference>
<keyword evidence="3" id="KW-1185">Reference proteome</keyword>